<organism evidence="2 3">
    <name type="scientific">Cellulomonas carbonis T26</name>
    <dbReference type="NCBI Taxonomy" id="947969"/>
    <lineage>
        <taxon>Bacteria</taxon>
        <taxon>Bacillati</taxon>
        <taxon>Actinomycetota</taxon>
        <taxon>Actinomycetes</taxon>
        <taxon>Micrococcales</taxon>
        <taxon>Cellulomonadaceae</taxon>
        <taxon>Cellulomonas</taxon>
    </lineage>
</organism>
<protein>
    <submittedName>
        <fullName evidence="2">Amino acid transporter</fullName>
    </submittedName>
</protein>
<evidence type="ECO:0000313" key="3">
    <source>
        <dbReference type="Proteomes" id="UP000029839"/>
    </source>
</evidence>
<dbReference type="Proteomes" id="UP000029839">
    <property type="component" value="Unassembled WGS sequence"/>
</dbReference>
<dbReference type="InterPro" id="IPR031596">
    <property type="entry name" value="MaAIMP_sms"/>
</dbReference>
<dbReference type="OrthoDB" id="6712920at2"/>
<sequence length="66" mass="6573">MTPIAIVFLVLAGLLIWGGLAVSILLLRRDASETEEVLDDHPGDHPGGVAGGGGSTPGGTPPGTSR</sequence>
<dbReference type="AlphaFoldDB" id="A0A0A0BSB0"/>
<accession>A0A0A0BSB0</accession>
<name>A0A0A0BSB0_9CELL</name>
<dbReference type="NCBIfam" id="NF033493">
    <property type="entry name" value="MetS_like_NSS"/>
    <property type="match status" value="1"/>
</dbReference>
<proteinExistence type="predicted"/>
<reference evidence="2 3" key="2">
    <citation type="journal article" date="2015" name="Stand. Genomic Sci.">
        <title>Draft genome sequence of Cellulomonas carbonis T26(T) and comparative analysis of six Cellulomonas genomes.</title>
        <authorList>
            <person name="Zhuang W."/>
            <person name="Zhang S."/>
            <person name="Xia X."/>
            <person name="Wang G."/>
        </authorList>
    </citation>
    <scope>NUCLEOTIDE SEQUENCE [LARGE SCALE GENOMIC DNA]</scope>
    <source>
        <strain evidence="2 3">T26</strain>
    </source>
</reference>
<dbReference type="Pfam" id="PF16951">
    <property type="entry name" value="MaAIMP_sms"/>
    <property type="match status" value="1"/>
</dbReference>
<dbReference type="EMBL" id="AXCY01000046">
    <property type="protein sequence ID" value="KGM10557.1"/>
    <property type="molecule type" value="Genomic_DNA"/>
</dbReference>
<dbReference type="RefSeq" id="WP_043606860.1">
    <property type="nucleotide sequence ID" value="NZ_AXCY01000046.1"/>
</dbReference>
<comment type="caution">
    <text evidence="2">The sequence shown here is derived from an EMBL/GenBank/DDBJ whole genome shotgun (WGS) entry which is preliminary data.</text>
</comment>
<reference evidence="2 3" key="1">
    <citation type="submission" date="2013-08" db="EMBL/GenBank/DDBJ databases">
        <title>Genome sequencing of Cellulomonas carbonis T26.</title>
        <authorList>
            <person name="Chen F."/>
            <person name="Li Y."/>
            <person name="Wang G."/>
        </authorList>
    </citation>
    <scope>NUCLEOTIDE SEQUENCE [LARGE SCALE GENOMIC DNA]</scope>
    <source>
        <strain evidence="2 3">T26</strain>
    </source>
</reference>
<evidence type="ECO:0000313" key="2">
    <source>
        <dbReference type="EMBL" id="KGM10557.1"/>
    </source>
</evidence>
<gene>
    <name evidence="2" type="ORF">N868_13515</name>
</gene>
<feature type="region of interest" description="Disordered" evidence="1">
    <location>
        <begin position="33"/>
        <end position="66"/>
    </location>
</feature>
<evidence type="ECO:0000256" key="1">
    <source>
        <dbReference type="SAM" id="MobiDB-lite"/>
    </source>
</evidence>
<keyword evidence="3" id="KW-1185">Reference proteome</keyword>
<feature type="compositionally biased region" description="Gly residues" evidence="1">
    <location>
        <begin position="45"/>
        <end position="57"/>
    </location>
</feature>